<evidence type="ECO:0000313" key="1">
    <source>
        <dbReference type="EMBL" id="GAY55987.1"/>
    </source>
</evidence>
<dbReference type="Proteomes" id="UP000236630">
    <property type="component" value="Unassembled WGS sequence"/>
</dbReference>
<name>A0A2H5PUD0_CITUN</name>
<accession>A0A2H5PUD0</accession>
<protein>
    <submittedName>
        <fullName evidence="1">Uncharacterized protein</fullName>
    </submittedName>
</protein>
<evidence type="ECO:0000313" key="2">
    <source>
        <dbReference type="Proteomes" id="UP000236630"/>
    </source>
</evidence>
<keyword evidence="2" id="KW-1185">Reference proteome</keyword>
<gene>
    <name evidence="1" type="ORF">CUMW_168300</name>
</gene>
<reference evidence="1 2" key="1">
    <citation type="journal article" date="2017" name="Front. Genet.">
        <title>Draft sequencing of the heterozygous diploid genome of Satsuma (Citrus unshiu Marc.) using a hybrid assembly approach.</title>
        <authorList>
            <person name="Shimizu T."/>
            <person name="Tanizawa Y."/>
            <person name="Mochizuki T."/>
            <person name="Nagasaki H."/>
            <person name="Yoshioka T."/>
            <person name="Toyoda A."/>
            <person name="Fujiyama A."/>
            <person name="Kaminuma E."/>
            <person name="Nakamura Y."/>
        </authorList>
    </citation>
    <scope>NUCLEOTIDE SEQUENCE [LARGE SCALE GENOMIC DNA]</scope>
    <source>
        <strain evidence="2">cv. Miyagawa wase</strain>
    </source>
</reference>
<organism evidence="1 2">
    <name type="scientific">Citrus unshiu</name>
    <name type="common">Satsuma mandarin</name>
    <name type="synonym">Citrus nobilis var. unshiu</name>
    <dbReference type="NCBI Taxonomy" id="55188"/>
    <lineage>
        <taxon>Eukaryota</taxon>
        <taxon>Viridiplantae</taxon>
        <taxon>Streptophyta</taxon>
        <taxon>Embryophyta</taxon>
        <taxon>Tracheophyta</taxon>
        <taxon>Spermatophyta</taxon>
        <taxon>Magnoliopsida</taxon>
        <taxon>eudicotyledons</taxon>
        <taxon>Gunneridae</taxon>
        <taxon>Pentapetalae</taxon>
        <taxon>rosids</taxon>
        <taxon>malvids</taxon>
        <taxon>Sapindales</taxon>
        <taxon>Rutaceae</taxon>
        <taxon>Aurantioideae</taxon>
        <taxon>Citrus</taxon>
    </lineage>
</organism>
<dbReference type="EMBL" id="BDQV01000128">
    <property type="protein sequence ID" value="GAY55987.1"/>
    <property type="molecule type" value="Genomic_DNA"/>
</dbReference>
<dbReference type="AlphaFoldDB" id="A0A2H5PUD0"/>
<proteinExistence type="predicted"/>
<comment type="caution">
    <text evidence="1">The sequence shown here is derived from an EMBL/GenBank/DDBJ whole genome shotgun (WGS) entry which is preliminary data.</text>
</comment>
<sequence>MVFFCPTCSEDFEDSRSLQGHNRPECDRCYACFPKGEFVGHKCKVPSWTVRDHKADSNLPDAFLESTSYACFAAARNAALAAVGL</sequence>